<dbReference type="InterPro" id="IPR010495">
    <property type="entry name" value="HasA_haem-bd"/>
</dbReference>
<sequence length="204" mass="21417">MSAYISNFDASHFPYITTPDNSLRVILEMFQDVGAKGEHTGAPNTGTFYGGGIFSFFSGTSYAYSSAQAPGHAFVASGDLHYFFPPLSGHKGDGPTSHTLWGTLDSLTLGSGVDKGGHILDPFITFVFDEPLHGDVADGRENVTHDIMWGLMNGSVEGATDSIGTVPHGGLMGALENNGLDVDMSIADLVGHNFATETDLALAA</sequence>
<dbReference type="InterPro" id="IPR036912">
    <property type="entry name" value="HasA_haem-bd_sf"/>
</dbReference>
<dbReference type="SUPFAM" id="SSF54621">
    <property type="entry name" value="Heme-binding protein A (HasA)"/>
    <property type="match status" value="1"/>
</dbReference>
<proteinExistence type="predicted"/>
<protein>
    <submittedName>
        <fullName evidence="1">Heme acquisition protein HasAp</fullName>
    </submittedName>
</protein>
<dbReference type="Pfam" id="PF06438">
    <property type="entry name" value="HasA"/>
    <property type="match status" value="1"/>
</dbReference>
<organism evidence="1 2">
    <name type="scientific">Alcaligenes xylosoxydans xylosoxydans</name>
    <name type="common">Achromobacter xylosoxidans</name>
    <dbReference type="NCBI Taxonomy" id="85698"/>
    <lineage>
        <taxon>Bacteria</taxon>
        <taxon>Pseudomonadati</taxon>
        <taxon>Pseudomonadota</taxon>
        <taxon>Betaproteobacteria</taxon>
        <taxon>Burkholderiales</taxon>
        <taxon>Alcaligenaceae</taxon>
        <taxon>Achromobacter</taxon>
    </lineage>
</organism>
<dbReference type="EMBL" id="MJMN01000024">
    <property type="protein sequence ID" value="OMG83341.1"/>
    <property type="molecule type" value="Genomic_DNA"/>
</dbReference>
<dbReference type="Proteomes" id="UP000187251">
    <property type="component" value="Unassembled WGS sequence"/>
</dbReference>
<dbReference type="OrthoDB" id="8690007at2"/>
<evidence type="ECO:0000313" key="2">
    <source>
        <dbReference type="Proteomes" id="UP000187251"/>
    </source>
</evidence>
<accession>A0A1R1JQI5</accession>
<reference evidence="1 2" key="1">
    <citation type="submission" date="2016-09" db="EMBL/GenBank/DDBJ databases">
        <title>Phylogenomics of Achromobacter.</title>
        <authorList>
            <person name="Jeukens J."/>
            <person name="Freschi L."/>
            <person name="Vincent A.T."/>
            <person name="Emond-Rheault J.-G."/>
            <person name="Kukavica-Ibrulj I."/>
            <person name="Charette S.J."/>
            <person name="Levesque R.C."/>
        </authorList>
    </citation>
    <scope>NUCLEOTIDE SEQUENCE [LARGE SCALE GENOMIC DNA]</scope>
    <source>
        <strain evidence="1 2">AUS488</strain>
    </source>
</reference>
<dbReference type="AlphaFoldDB" id="A0A1R1JQI5"/>
<name>A0A1R1JQI5_ALCXX</name>
<dbReference type="Gene3D" id="3.30.1500.10">
    <property type="entry name" value="Haem-binding HasA"/>
    <property type="match status" value="1"/>
</dbReference>
<dbReference type="RefSeq" id="WP_076413785.1">
    <property type="nucleotide sequence ID" value="NZ_AP028040.1"/>
</dbReference>
<comment type="caution">
    <text evidence="1">The sequence shown here is derived from an EMBL/GenBank/DDBJ whole genome shotgun (WGS) entry which is preliminary data.</text>
</comment>
<evidence type="ECO:0000313" key="1">
    <source>
        <dbReference type="EMBL" id="OMG83341.1"/>
    </source>
</evidence>
<gene>
    <name evidence="1" type="ORF">BIZ92_11515</name>
</gene>